<proteinExistence type="inferred from homology"/>
<keyword evidence="4" id="KW-0788">Thiol protease</keyword>
<feature type="domain" description="Ubiquitin-like protease family profile" evidence="5">
    <location>
        <begin position="1"/>
        <end position="138"/>
    </location>
</feature>
<name>A0A2G9H7L7_9LAMI</name>
<evidence type="ECO:0000256" key="3">
    <source>
        <dbReference type="ARBA" id="ARBA00022801"/>
    </source>
</evidence>
<dbReference type="InterPro" id="IPR003653">
    <property type="entry name" value="Peptidase_C48_C"/>
</dbReference>
<keyword evidence="7" id="KW-1185">Reference proteome</keyword>
<dbReference type="InterPro" id="IPR038765">
    <property type="entry name" value="Papain-like_cys_pep_sf"/>
</dbReference>
<comment type="similarity">
    <text evidence="1">Belongs to the peptidase C48 family.</text>
</comment>
<dbReference type="AlphaFoldDB" id="A0A2G9H7L7"/>
<accession>A0A2G9H7L7</accession>
<protein>
    <recommendedName>
        <fullName evidence="5">Ubiquitin-like protease family profile domain-containing protein</fullName>
    </recommendedName>
</protein>
<keyword evidence="2" id="KW-0645">Protease</keyword>
<organism evidence="6 7">
    <name type="scientific">Handroanthus impetiginosus</name>
    <dbReference type="NCBI Taxonomy" id="429701"/>
    <lineage>
        <taxon>Eukaryota</taxon>
        <taxon>Viridiplantae</taxon>
        <taxon>Streptophyta</taxon>
        <taxon>Embryophyta</taxon>
        <taxon>Tracheophyta</taxon>
        <taxon>Spermatophyta</taxon>
        <taxon>Magnoliopsida</taxon>
        <taxon>eudicotyledons</taxon>
        <taxon>Gunneridae</taxon>
        <taxon>Pentapetalae</taxon>
        <taxon>asterids</taxon>
        <taxon>lamiids</taxon>
        <taxon>Lamiales</taxon>
        <taxon>Bignoniaceae</taxon>
        <taxon>Crescentiina</taxon>
        <taxon>Tabebuia alliance</taxon>
        <taxon>Handroanthus</taxon>
    </lineage>
</organism>
<gene>
    <name evidence="6" type="ORF">CDL12_13884</name>
</gene>
<dbReference type="SUPFAM" id="SSF54001">
    <property type="entry name" value="Cysteine proteinases"/>
    <property type="match status" value="1"/>
</dbReference>
<evidence type="ECO:0000256" key="2">
    <source>
        <dbReference type="ARBA" id="ARBA00022670"/>
    </source>
</evidence>
<dbReference type="Gene3D" id="3.40.395.10">
    <property type="entry name" value="Adenoviral Proteinase, Chain A"/>
    <property type="match status" value="1"/>
</dbReference>
<evidence type="ECO:0000313" key="6">
    <source>
        <dbReference type="EMBL" id="PIN13499.1"/>
    </source>
</evidence>
<dbReference type="Pfam" id="PF02902">
    <property type="entry name" value="Peptidase_C48"/>
    <property type="match status" value="1"/>
</dbReference>
<dbReference type="PANTHER" id="PTHR46468">
    <property type="entry name" value="SENTRIN-SPECIFIC PROTEASE 8"/>
    <property type="match status" value="1"/>
</dbReference>
<evidence type="ECO:0000256" key="4">
    <source>
        <dbReference type="ARBA" id="ARBA00022807"/>
    </source>
</evidence>
<dbReference type="Proteomes" id="UP000231279">
    <property type="component" value="Unassembled WGS sequence"/>
</dbReference>
<dbReference type="PROSITE" id="PS50600">
    <property type="entry name" value="ULP_PROTEASE"/>
    <property type="match status" value="1"/>
</dbReference>
<keyword evidence="3" id="KW-0378">Hydrolase</keyword>
<sequence>MIFEILSQLEKRSKKRVLKLDEFDSFLRTMMANACKMLEKLTLDVLNSNRFFVMPLNNKNHWYLLVFDTVEKKFTHMNSLWSPQSKGTAKVFAKFISDFLFHSCGYEIGKPEVYCRKSRQQIGSLDCGVYICLWAEAFAQNTKEYWAYTKNCVIDGHRAKMAATILGHEDGLLYKEVN</sequence>
<dbReference type="GO" id="GO:0000338">
    <property type="term" value="P:protein deneddylation"/>
    <property type="evidence" value="ECO:0007669"/>
    <property type="project" value="TreeGrafter"/>
</dbReference>
<dbReference type="PANTHER" id="PTHR46468:SF1">
    <property type="entry name" value="SENTRIN-SPECIFIC PROTEASE 8"/>
    <property type="match status" value="1"/>
</dbReference>
<dbReference type="GO" id="GO:0019784">
    <property type="term" value="F:deNEDDylase activity"/>
    <property type="evidence" value="ECO:0007669"/>
    <property type="project" value="InterPro"/>
</dbReference>
<dbReference type="GO" id="GO:0006508">
    <property type="term" value="P:proteolysis"/>
    <property type="evidence" value="ECO:0007669"/>
    <property type="project" value="UniProtKB-KW"/>
</dbReference>
<evidence type="ECO:0000313" key="7">
    <source>
        <dbReference type="Proteomes" id="UP000231279"/>
    </source>
</evidence>
<evidence type="ECO:0000256" key="1">
    <source>
        <dbReference type="ARBA" id="ARBA00005234"/>
    </source>
</evidence>
<reference evidence="7" key="1">
    <citation type="journal article" date="2018" name="Gigascience">
        <title>Genome assembly of the Pink Ipe (Handroanthus impetiginosus, Bignoniaceae), a highly valued, ecologically keystone Neotropical timber forest tree.</title>
        <authorList>
            <person name="Silva-Junior O.B."/>
            <person name="Grattapaglia D."/>
            <person name="Novaes E."/>
            <person name="Collevatti R.G."/>
        </authorList>
    </citation>
    <scope>NUCLEOTIDE SEQUENCE [LARGE SCALE GENOMIC DNA]</scope>
    <source>
        <strain evidence="7">cv. UFG-1</strain>
    </source>
</reference>
<comment type="caution">
    <text evidence="6">The sequence shown here is derived from an EMBL/GenBank/DDBJ whole genome shotgun (WGS) entry which is preliminary data.</text>
</comment>
<dbReference type="InterPro" id="IPR044613">
    <property type="entry name" value="Nep1/2-like"/>
</dbReference>
<dbReference type="GO" id="GO:0008234">
    <property type="term" value="F:cysteine-type peptidase activity"/>
    <property type="evidence" value="ECO:0007669"/>
    <property type="project" value="UniProtKB-KW"/>
</dbReference>
<evidence type="ECO:0000259" key="5">
    <source>
        <dbReference type="PROSITE" id="PS50600"/>
    </source>
</evidence>
<dbReference type="EMBL" id="NKXS01002464">
    <property type="protein sequence ID" value="PIN13499.1"/>
    <property type="molecule type" value="Genomic_DNA"/>
</dbReference>
<dbReference type="OrthoDB" id="6612333at2759"/>